<evidence type="ECO:0000256" key="7">
    <source>
        <dbReference type="RuleBase" id="RU362091"/>
    </source>
</evidence>
<reference evidence="9" key="1">
    <citation type="submission" date="2016-04" db="EMBL/GenBank/DDBJ databases">
        <authorList>
            <person name="Evans L.H."/>
            <person name="Alamgir A."/>
            <person name="Owens N."/>
            <person name="Weber N.D."/>
            <person name="Virtaneva K."/>
            <person name="Barbian K."/>
            <person name="Babar A."/>
            <person name="Rosenke K."/>
        </authorList>
    </citation>
    <scope>NUCLEOTIDE SEQUENCE</scope>
    <source>
        <strain evidence="9">86</strain>
    </source>
</reference>
<dbReference type="PANTHER" id="PTHR48086">
    <property type="entry name" value="SODIUM/PROLINE SYMPORTER-RELATED"/>
    <property type="match status" value="1"/>
</dbReference>
<feature type="transmembrane region" description="Helical" evidence="8">
    <location>
        <begin position="443"/>
        <end position="461"/>
    </location>
</feature>
<evidence type="ECO:0000256" key="6">
    <source>
        <dbReference type="ARBA" id="ARBA00023136"/>
    </source>
</evidence>
<evidence type="ECO:0000256" key="3">
    <source>
        <dbReference type="ARBA" id="ARBA00022448"/>
    </source>
</evidence>
<comment type="similarity">
    <text evidence="2 7">Belongs to the sodium:solute symporter (SSF) (TC 2.A.21) family.</text>
</comment>
<dbReference type="GO" id="GO:0022857">
    <property type="term" value="F:transmembrane transporter activity"/>
    <property type="evidence" value="ECO:0007669"/>
    <property type="project" value="InterPro"/>
</dbReference>
<evidence type="ECO:0000256" key="8">
    <source>
        <dbReference type="SAM" id="Phobius"/>
    </source>
</evidence>
<sequence length="588" mass="62246">MDLKLLTYLVVGATFALYIGIAFWSRAGSTGEFYIAGGGVHPVANGMATGADWMSAASFISMAGLIAFLGYGGSVYLMGWTGGYVLLAMLLAPYLRKYGKFTVPEFIGDRYYSKAARMVAVVCLIFISFTYVAGQMRGVGIVFSRFLEVDITTGLLVGMGVVFVYAVLGGMKGITYTQVAQYVVLIIAYTIPAIFISMQLTGQVLPQIGLGSELSNGGGHLLDRLNTLVTDLGFAAYTSGNKSTIDIFMITMALMIGTAGLPHVIVRFFTVPKVRDARSSAGWALVFIALLYTVAPAVGAMARYNLTTTIQHGPVGQAESNIVYEQRPEWFQRWEQTGLLSFTDKNGDGRIQYYNEANPAMAARAAEFGWKGSELKVDNDIMVLANPEIAGLPDWVIALVAAGAVAAALSTAAGLLLVISSAISHDVFKGALMPDMSEKSELMVGRISAAVAIGIAGYLGYNPPGFVAQVVAFAFGLAAASLFPAILMGIFSKSTTREGAIAGMLTGLAFTFGYILYFKGIFITPLAANVPANWLFGISPEGIGTVGAALNFAVTFAVSKVTAAPPKEVQELVEHIRVPAGAGRAHAH</sequence>
<proteinExistence type="inferred from homology"/>
<dbReference type="PROSITE" id="PS50283">
    <property type="entry name" value="NA_SOLUT_SYMP_3"/>
    <property type="match status" value="1"/>
</dbReference>
<accession>A0A212K806</accession>
<organism evidence="9">
    <name type="scientific">uncultured Alphaproteobacteria bacterium</name>
    <dbReference type="NCBI Taxonomy" id="91750"/>
    <lineage>
        <taxon>Bacteria</taxon>
        <taxon>Pseudomonadati</taxon>
        <taxon>Pseudomonadota</taxon>
        <taxon>Alphaproteobacteria</taxon>
        <taxon>environmental samples</taxon>
    </lineage>
</organism>
<dbReference type="InterPro" id="IPR038377">
    <property type="entry name" value="Na/Glc_symporter_sf"/>
</dbReference>
<feature type="transmembrane region" description="Helical" evidence="8">
    <location>
        <begin position="281"/>
        <end position="302"/>
    </location>
</feature>
<feature type="transmembrane region" description="Helical" evidence="8">
    <location>
        <begin position="395"/>
        <end position="423"/>
    </location>
</feature>
<feature type="transmembrane region" description="Helical" evidence="8">
    <location>
        <begin position="6"/>
        <end position="24"/>
    </location>
</feature>
<comment type="subcellular location">
    <subcellularLocation>
        <location evidence="1">Membrane</location>
        <topology evidence="1">Multi-pass membrane protein</topology>
    </subcellularLocation>
</comment>
<dbReference type="AlphaFoldDB" id="A0A212K806"/>
<dbReference type="CDD" id="cd11480">
    <property type="entry name" value="SLC5sbd_u4"/>
    <property type="match status" value="1"/>
</dbReference>
<dbReference type="Pfam" id="PF00474">
    <property type="entry name" value="SSF"/>
    <property type="match status" value="2"/>
</dbReference>
<keyword evidence="5 8" id="KW-1133">Transmembrane helix</keyword>
<dbReference type="EMBL" id="FLUO01000001">
    <property type="protein sequence ID" value="SBW07879.1"/>
    <property type="molecule type" value="Genomic_DNA"/>
</dbReference>
<dbReference type="NCBIfam" id="TIGR03648">
    <property type="entry name" value="Na_symport_lg"/>
    <property type="match status" value="1"/>
</dbReference>
<evidence type="ECO:0000256" key="1">
    <source>
        <dbReference type="ARBA" id="ARBA00004141"/>
    </source>
</evidence>
<gene>
    <name evidence="9" type="ORF">KL86APRO_12298</name>
</gene>
<dbReference type="InterPro" id="IPR050277">
    <property type="entry name" value="Sodium:Solute_Symporter"/>
</dbReference>
<protein>
    <submittedName>
        <fullName evidence="9">Sodium/solute symporter</fullName>
    </submittedName>
</protein>
<feature type="transmembrane region" description="Helical" evidence="8">
    <location>
        <begin position="180"/>
        <end position="200"/>
    </location>
</feature>
<keyword evidence="4 8" id="KW-0812">Transmembrane</keyword>
<evidence type="ECO:0000256" key="2">
    <source>
        <dbReference type="ARBA" id="ARBA00006434"/>
    </source>
</evidence>
<evidence type="ECO:0000313" key="9">
    <source>
        <dbReference type="EMBL" id="SBW07879.1"/>
    </source>
</evidence>
<feature type="transmembrane region" description="Helical" evidence="8">
    <location>
        <begin position="115"/>
        <end position="134"/>
    </location>
</feature>
<keyword evidence="6 8" id="KW-0472">Membrane</keyword>
<name>A0A212K806_9PROT</name>
<feature type="transmembrane region" description="Helical" evidence="8">
    <location>
        <begin position="467"/>
        <end position="487"/>
    </location>
</feature>
<feature type="transmembrane region" description="Helical" evidence="8">
    <location>
        <begin position="146"/>
        <end position="168"/>
    </location>
</feature>
<evidence type="ECO:0000256" key="4">
    <source>
        <dbReference type="ARBA" id="ARBA00022692"/>
    </source>
</evidence>
<dbReference type="GO" id="GO:0005886">
    <property type="term" value="C:plasma membrane"/>
    <property type="evidence" value="ECO:0007669"/>
    <property type="project" value="TreeGrafter"/>
</dbReference>
<dbReference type="InterPro" id="IPR019899">
    <property type="entry name" value="Na/solute_symporter_VC_2705"/>
</dbReference>
<keyword evidence="3" id="KW-0813">Transport</keyword>
<dbReference type="Gene3D" id="1.20.1730.10">
    <property type="entry name" value="Sodium/glucose cotransporter"/>
    <property type="match status" value="1"/>
</dbReference>
<feature type="transmembrane region" description="Helical" evidence="8">
    <location>
        <begin position="499"/>
        <end position="517"/>
    </location>
</feature>
<feature type="transmembrane region" description="Helical" evidence="8">
    <location>
        <begin position="247"/>
        <end position="269"/>
    </location>
</feature>
<evidence type="ECO:0000256" key="5">
    <source>
        <dbReference type="ARBA" id="ARBA00022989"/>
    </source>
</evidence>
<dbReference type="PANTHER" id="PTHR48086:SF5">
    <property type="entry name" value="NA(+):SOLUTE SYMPORTER (SSF FAMILY)"/>
    <property type="match status" value="1"/>
</dbReference>
<dbReference type="InterPro" id="IPR001734">
    <property type="entry name" value="Na/solute_symporter"/>
</dbReference>